<keyword evidence="2 5" id="KW-0812">Transmembrane</keyword>
<dbReference type="InterPro" id="IPR002781">
    <property type="entry name" value="TM_pro_TauE-like"/>
</dbReference>
<feature type="transmembrane region" description="Helical" evidence="5">
    <location>
        <begin position="215"/>
        <end position="235"/>
    </location>
</feature>
<dbReference type="Pfam" id="PF01925">
    <property type="entry name" value="TauE"/>
    <property type="match status" value="1"/>
</dbReference>
<dbReference type="PANTHER" id="PTHR43483">
    <property type="entry name" value="MEMBRANE TRANSPORTER PROTEIN HI_0806-RELATED"/>
    <property type="match status" value="1"/>
</dbReference>
<sequence>MWTFDLIMALLLAGAAAGFLAGLLGVGGGTIIVPIVLWLLHQQGVIGEYNQHIALGTSFAIMVFTTLSSAWAQHKRQAINWHIVRYLSPAMVVGSLVGSAVAKYLPTAFLQGFFIVFLYVISVQMLLKLKPKPTRQLPQKWGLLGAGKVIGLLSSWVGIGGGSLSVPFMVYCNVPMHMATGTSAALAWAMSVSGLLGFVATGWGVAGLPEHTLGFIYLPAVAALAVCTMTFAPLGVKVAHKMSPDKLKMAMGILLLLIATQMLWKMMG</sequence>
<feature type="transmembrane region" description="Helical" evidence="5">
    <location>
        <begin position="185"/>
        <end position="208"/>
    </location>
</feature>
<evidence type="ECO:0000256" key="4">
    <source>
        <dbReference type="ARBA" id="ARBA00023136"/>
    </source>
</evidence>
<dbReference type="Proteomes" id="UP000219669">
    <property type="component" value="Unassembled WGS sequence"/>
</dbReference>
<comment type="similarity">
    <text evidence="5">Belongs to the 4-toluene sulfonate uptake permease (TSUP) (TC 2.A.102) family.</text>
</comment>
<evidence type="ECO:0000256" key="5">
    <source>
        <dbReference type="RuleBase" id="RU363041"/>
    </source>
</evidence>
<protein>
    <recommendedName>
        <fullName evidence="5">Probable membrane transporter protein</fullName>
    </recommendedName>
</protein>
<dbReference type="OrthoDB" id="457670at2"/>
<keyword evidence="3 5" id="KW-1133">Transmembrane helix</keyword>
<keyword evidence="5" id="KW-1003">Cell membrane</keyword>
<gene>
    <name evidence="6" type="ORF">SAMN02746062_02005</name>
</gene>
<feature type="transmembrane region" description="Helical" evidence="5">
    <location>
        <begin position="83"/>
        <end position="102"/>
    </location>
</feature>
<organism evidence="6 7">
    <name type="scientific">Alysiella filiformis DSM 16848</name>
    <dbReference type="NCBI Taxonomy" id="1120981"/>
    <lineage>
        <taxon>Bacteria</taxon>
        <taxon>Pseudomonadati</taxon>
        <taxon>Pseudomonadota</taxon>
        <taxon>Betaproteobacteria</taxon>
        <taxon>Neisseriales</taxon>
        <taxon>Neisseriaceae</taxon>
        <taxon>Alysiella</taxon>
    </lineage>
</organism>
<feature type="transmembrane region" description="Helical" evidence="5">
    <location>
        <begin position="247"/>
        <end position="264"/>
    </location>
</feature>
<dbReference type="PANTHER" id="PTHR43483:SF3">
    <property type="entry name" value="MEMBRANE TRANSPORTER PROTEIN HI_0806-RELATED"/>
    <property type="match status" value="1"/>
</dbReference>
<evidence type="ECO:0000313" key="6">
    <source>
        <dbReference type="EMBL" id="SOD70166.1"/>
    </source>
</evidence>
<comment type="subcellular location">
    <subcellularLocation>
        <location evidence="5">Cell membrane</location>
        <topology evidence="5">Multi-pass membrane protein</topology>
    </subcellularLocation>
    <subcellularLocation>
        <location evidence="1">Membrane</location>
        <topology evidence="1">Multi-pass membrane protein</topology>
    </subcellularLocation>
</comment>
<feature type="transmembrane region" description="Helical" evidence="5">
    <location>
        <begin position="7"/>
        <end position="40"/>
    </location>
</feature>
<dbReference type="GO" id="GO:0005886">
    <property type="term" value="C:plasma membrane"/>
    <property type="evidence" value="ECO:0007669"/>
    <property type="project" value="UniProtKB-SubCell"/>
</dbReference>
<evidence type="ECO:0000256" key="1">
    <source>
        <dbReference type="ARBA" id="ARBA00004141"/>
    </source>
</evidence>
<feature type="transmembrane region" description="Helical" evidence="5">
    <location>
        <begin position="141"/>
        <end position="165"/>
    </location>
</feature>
<reference evidence="6 7" key="1">
    <citation type="submission" date="2017-09" db="EMBL/GenBank/DDBJ databases">
        <authorList>
            <person name="Ehlers B."/>
            <person name="Leendertz F.H."/>
        </authorList>
    </citation>
    <scope>NUCLEOTIDE SEQUENCE [LARGE SCALE GENOMIC DNA]</scope>
    <source>
        <strain evidence="6 7">DSM 16848</strain>
    </source>
</reference>
<feature type="transmembrane region" description="Helical" evidence="5">
    <location>
        <begin position="108"/>
        <end position="129"/>
    </location>
</feature>
<dbReference type="RefSeq" id="WP_097114964.1">
    <property type="nucleotide sequence ID" value="NZ_CP083931.1"/>
</dbReference>
<proteinExistence type="inferred from homology"/>
<keyword evidence="7" id="KW-1185">Reference proteome</keyword>
<accession>A0A286EGV8</accession>
<evidence type="ECO:0000256" key="2">
    <source>
        <dbReference type="ARBA" id="ARBA00022692"/>
    </source>
</evidence>
<dbReference type="AlphaFoldDB" id="A0A286EGV8"/>
<dbReference type="EMBL" id="OCNF01000023">
    <property type="protein sequence ID" value="SOD70166.1"/>
    <property type="molecule type" value="Genomic_DNA"/>
</dbReference>
<feature type="transmembrane region" description="Helical" evidence="5">
    <location>
        <begin position="52"/>
        <end position="71"/>
    </location>
</feature>
<evidence type="ECO:0000256" key="3">
    <source>
        <dbReference type="ARBA" id="ARBA00022989"/>
    </source>
</evidence>
<name>A0A286EGV8_9NEIS</name>
<evidence type="ECO:0000313" key="7">
    <source>
        <dbReference type="Proteomes" id="UP000219669"/>
    </source>
</evidence>
<keyword evidence="4 5" id="KW-0472">Membrane</keyword>